<gene>
    <name evidence="1" type="ORF">DPMN_006494</name>
</gene>
<evidence type="ECO:0000313" key="1">
    <source>
        <dbReference type="EMBL" id="KAH3882552.1"/>
    </source>
</evidence>
<sequence length="119" mass="13948">MGMEKFYIYAQLYESERRFHWACVQITLLTGKLEDFNKRYGRAGQNEDKCFRNKMRLQIWVAEGLLQNYCQYACLKKNKVIDLRFLLYGDNPDEGETLYAGIEAYESAADVEDGSAEEF</sequence>
<evidence type="ECO:0000313" key="2">
    <source>
        <dbReference type="Proteomes" id="UP000828390"/>
    </source>
</evidence>
<reference evidence="1" key="1">
    <citation type="journal article" date="2019" name="bioRxiv">
        <title>The Genome of the Zebra Mussel, Dreissena polymorpha: A Resource for Invasive Species Research.</title>
        <authorList>
            <person name="McCartney M.A."/>
            <person name="Auch B."/>
            <person name="Kono T."/>
            <person name="Mallez S."/>
            <person name="Zhang Y."/>
            <person name="Obille A."/>
            <person name="Becker A."/>
            <person name="Abrahante J.E."/>
            <person name="Garbe J."/>
            <person name="Badalamenti J.P."/>
            <person name="Herman A."/>
            <person name="Mangelson H."/>
            <person name="Liachko I."/>
            <person name="Sullivan S."/>
            <person name="Sone E.D."/>
            <person name="Koren S."/>
            <person name="Silverstein K.A.T."/>
            <person name="Beckman K.B."/>
            <person name="Gohl D.M."/>
        </authorList>
    </citation>
    <scope>NUCLEOTIDE SEQUENCE</scope>
    <source>
        <strain evidence="1">Duluth1</strain>
        <tissue evidence="1">Whole animal</tissue>
    </source>
</reference>
<dbReference type="Proteomes" id="UP000828390">
    <property type="component" value="Unassembled WGS sequence"/>
</dbReference>
<dbReference type="AlphaFoldDB" id="A0A9D4MWM3"/>
<name>A0A9D4MWM3_DREPO</name>
<keyword evidence="2" id="KW-1185">Reference proteome</keyword>
<organism evidence="1 2">
    <name type="scientific">Dreissena polymorpha</name>
    <name type="common">Zebra mussel</name>
    <name type="synonym">Mytilus polymorpha</name>
    <dbReference type="NCBI Taxonomy" id="45954"/>
    <lineage>
        <taxon>Eukaryota</taxon>
        <taxon>Metazoa</taxon>
        <taxon>Spiralia</taxon>
        <taxon>Lophotrochozoa</taxon>
        <taxon>Mollusca</taxon>
        <taxon>Bivalvia</taxon>
        <taxon>Autobranchia</taxon>
        <taxon>Heteroconchia</taxon>
        <taxon>Euheterodonta</taxon>
        <taxon>Imparidentia</taxon>
        <taxon>Neoheterodontei</taxon>
        <taxon>Myida</taxon>
        <taxon>Dreissenoidea</taxon>
        <taxon>Dreissenidae</taxon>
        <taxon>Dreissena</taxon>
    </lineage>
</organism>
<accession>A0A9D4MWM3</accession>
<protein>
    <submittedName>
        <fullName evidence="1">Uncharacterized protein</fullName>
    </submittedName>
</protein>
<dbReference type="EMBL" id="JAIWYP010000001">
    <property type="protein sequence ID" value="KAH3882552.1"/>
    <property type="molecule type" value="Genomic_DNA"/>
</dbReference>
<proteinExistence type="predicted"/>
<reference evidence="1" key="2">
    <citation type="submission" date="2020-11" db="EMBL/GenBank/DDBJ databases">
        <authorList>
            <person name="McCartney M.A."/>
            <person name="Auch B."/>
            <person name="Kono T."/>
            <person name="Mallez S."/>
            <person name="Becker A."/>
            <person name="Gohl D.M."/>
            <person name="Silverstein K.A.T."/>
            <person name="Koren S."/>
            <person name="Bechman K.B."/>
            <person name="Herman A."/>
            <person name="Abrahante J.E."/>
            <person name="Garbe J."/>
        </authorList>
    </citation>
    <scope>NUCLEOTIDE SEQUENCE</scope>
    <source>
        <strain evidence="1">Duluth1</strain>
        <tissue evidence="1">Whole animal</tissue>
    </source>
</reference>
<comment type="caution">
    <text evidence="1">The sequence shown here is derived from an EMBL/GenBank/DDBJ whole genome shotgun (WGS) entry which is preliminary data.</text>
</comment>